<feature type="region of interest" description="Disordered" evidence="1">
    <location>
        <begin position="1"/>
        <end position="22"/>
    </location>
</feature>
<dbReference type="InterPro" id="IPR024510">
    <property type="entry name" value="DUF2589"/>
</dbReference>
<evidence type="ECO:0008006" key="4">
    <source>
        <dbReference type="Google" id="ProtNLM"/>
    </source>
</evidence>
<reference evidence="2 3" key="2">
    <citation type="submission" date="2008-08" db="EMBL/GenBank/DDBJ databases">
        <authorList>
            <person name="Fulton L."/>
            <person name="Clifton S."/>
            <person name="Fulton B."/>
            <person name="Xu J."/>
            <person name="Minx P."/>
            <person name="Pepin K.H."/>
            <person name="Johnson M."/>
            <person name="Thiruvilangam P."/>
            <person name="Bhonagiri V."/>
            <person name="Nash W.E."/>
            <person name="Mardis E.R."/>
            <person name="Wilson R.K."/>
        </authorList>
    </citation>
    <scope>NUCLEOTIDE SEQUENCE [LARGE SCALE GENOMIC DNA]</scope>
    <source>
        <strain evidence="3">DSM 17135 / JCM 12973 / M2</strain>
    </source>
</reference>
<feature type="compositionally biased region" description="Polar residues" evidence="1">
    <location>
        <begin position="119"/>
        <end position="141"/>
    </location>
</feature>
<dbReference type="AlphaFoldDB" id="B5CWU2"/>
<dbReference type="Pfam" id="PF11655">
    <property type="entry name" value="DUF2589"/>
    <property type="match status" value="1"/>
</dbReference>
<dbReference type="RefSeq" id="WP_007558937.1">
    <property type="nucleotide sequence ID" value="NZ_DS990119.1"/>
</dbReference>
<accession>B5CWU2</accession>
<dbReference type="EMBL" id="ABQC02000012">
    <property type="protein sequence ID" value="EDY96739.1"/>
    <property type="molecule type" value="Genomic_DNA"/>
</dbReference>
<feature type="region of interest" description="Disordered" evidence="1">
    <location>
        <begin position="113"/>
        <end position="142"/>
    </location>
</feature>
<name>B5CWU2_PHOPM</name>
<dbReference type="GeneID" id="43183681"/>
<evidence type="ECO:0000313" key="3">
    <source>
        <dbReference type="Proteomes" id="UP000003452"/>
    </source>
</evidence>
<dbReference type="Proteomes" id="UP000003452">
    <property type="component" value="Unassembled WGS sequence"/>
</dbReference>
<evidence type="ECO:0000256" key="1">
    <source>
        <dbReference type="SAM" id="MobiDB-lite"/>
    </source>
</evidence>
<proteinExistence type="predicted"/>
<organism evidence="2 3">
    <name type="scientific">Phocaeicola plebeius (strain DSM 17135 / JCM 12973 / CCUG 54634 / M2)</name>
    <name type="common">Bacteroides plebeius</name>
    <dbReference type="NCBI Taxonomy" id="484018"/>
    <lineage>
        <taxon>Bacteria</taxon>
        <taxon>Pseudomonadati</taxon>
        <taxon>Bacteroidota</taxon>
        <taxon>Bacteroidia</taxon>
        <taxon>Bacteroidales</taxon>
        <taxon>Bacteroidaceae</taxon>
        <taxon>Phocaeicola</taxon>
    </lineage>
</organism>
<protein>
    <recommendedName>
        <fullName evidence="4">DUF2589 domain-containing protein</fullName>
    </recommendedName>
</protein>
<gene>
    <name evidence="2" type="ORF">BACPLE_01182</name>
</gene>
<dbReference type="OrthoDB" id="1043330at2"/>
<reference evidence="2 3" key="1">
    <citation type="submission" date="2008-08" db="EMBL/GenBank/DDBJ databases">
        <title>Draft genome sequence of Bacteroides plebeius (DSM 17135).</title>
        <authorList>
            <person name="Sudarsanam P."/>
            <person name="Ley R."/>
            <person name="Guruge J."/>
            <person name="Turnbaugh P.J."/>
            <person name="Mahowald M."/>
            <person name="Liep D."/>
            <person name="Gordon J."/>
        </authorList>
    </citation>
    <scope>NUCLEOTIDE SEQUENCE [LARGE SCALE GENOMIC DNA]</scope>
    <source>
        <strain evidence="3">DSM 17135 / JCM 12973 / M2</strain>
    </source>
</reference>
<feature type="region of interest" description="Disordered" evidence="1">
    <location>
        <begin position="154"/>
        <end position="177"/>
    </location>
</feature>
<comment type="caution">
    <text evidence="2">The sequence shown here is derived from an EMBL/GenBank/DDBJ whole genome shotgun (WGS) entry which is preliminary data.</text>
</comment>
<sequence length="177" mass="18936">MADEKLNQGLQSDAGVPADNVAGEAQNIIDTAKAEVESPIQKNESIVTEEQKIQAPFIGLVPIPSLLVDRVDIDFQMEVTSTETNKDNMSSDVSTNISSGWFVKAEISDKVSTSRENTRSTNQTDKYQVHVSASQQPQTEGLSKLMDIMASCIEPMPTKDTIDGTGGGSSSGGNPDE</sequence>
<evidence type="ECO:0000313" key="2">
    <source>
        <dbReference type="EMBL" id="EDY96739.1"/>
    </source>
</evidence>
<dbReference type="eggNOG" id="ENOG502Z835">
    <property type="taxonomic scope" value="Bacteria"/>
</dbReference>
<dbReference type="HOGENOM" id="CLU_1514972_0_0_10"/>